<evidence type="ECO:0000313" key="14">
    <source>
        <dbReference type="ZFIN" id="ZDB-GENE-051030-57"/>
    </source>
</evidence>
<reference evidence="13" key="9">
    <citation type="journal article" date="2017" name="PeerJ">
        <title>Identification and characterization of a novel zebrafish (Danio rerio) pentraxin-carbonic anhydrase.</title>
        <authorList>
            <person name="Patrikainen M.S."/>
            <person name="Tolvanen M.E.E."/>
            <person name="Aspatwar A."/>
            <person name="Barker H.R."/>
            <person name="Ortutay C."/>
            <person name="Janis J."/>
            <person name="Laitaoja M."/>
            <person name="Hytonen V.P."/>
            <person name="Azizi L."/>
            <person name="Manandhar P."/>
            <person name="Jager E."/>
            <person name="Vullo D."/>
            <person name="Kukkurainen S."/>
            <person name="Hilvo M."/>
            <person name="Supuran C.T."/>
            <person name="Parkkila S."/>
        </authorList>
    </citation>
    <scope>NUCLEOTIDE SEQUENCE</scope>
    <source>
        <strain evidence="13">Tuebingen</strain>
    </source>
</reference>
<dbReference type="InterPro" id="IPR036398">
    <property type="entry name" value="CA_dom_sf"/>
</dbReference>
<protein>
    <recommendedName>
        <fullName evidence="2">carbonic anhydrase</fullName>
        <ecNumber evidence="2">4.2.1.1</ecNumber>
    </recommendedName>
</protein>
<keyword evidence="5" id="KW-0325">Glycoprotein</keyword>
<reference evidence="13" key="11">
    <citation type="journal article" date="2020" name="EMBO Rep.">
        <title>pH-controlled histone acetylation amplifies melanocyte differentiation downstream of MITF.</title>
        <authorList>
            <person name="Raja D.A."/>
            <person name="Gotherwal V."/>
            <person name="Burse S.A."/>
            <person name="Subramaniam Y.J."/>
            <person name="Sultan F."/>
            <person name="Vats A."/>
            <person name="Gautam H."/>
            <person name="Sharma B."/>
            <person name="Sharma S."/>
            <person name="Singh A."/>
            <person name="Sivasubbu S."/>
            <person name="Gokhale R.S."/>
            <person name="Natarajan V.T."/>
        </authorList>
    </citation>
    <scope>NUCLEOTIDE SEQUENCE</scope>
    <source>
        <strain evidence="13">Tuebingen</strain>
    </source>
</reference>
<keyword evidence="4" id="KW-0862">Zinc</keyword>
<keyword evidence="9 13" id="KW-0732">Signal</keyword>
<proteinExistence type="inferred from homology"/>
<accession>A0A8M1P9L3</accession>
<dbReference type="EMBL" id="CU467889">
    <property type="status" value="NOT_ANNOTATED_CDS"/>
    <property type="molecule type" value="Genomic_DNA"/>
</dbReference>
<dbReference type="InterPro" id="IPR001148">
    <property type="entry name" value="CA_dom"/>
</dbReference>
<dbReference type="OMA" id="WTYEGSH"/>
<evidence type="ECO:0000256" key="6">
    <source>
        <dbReference type="ARBA" id="ARBA00023239"/>
    </source>
</evidence>
<evidence type="ECO:0000256" key="7">
    <source>
        <dbReference type="SAM" id="MobiDB-lite"/>
    </source>
</evidence>
<dbReference type="PhylomeDB" id="F8W4I7"/>
<evidence type="ECO:0000256" key="9">
    <source>
        <dbReference type="SAM" id="SignalP"/>
    </source>
</evidence>
<dbReference type="GO" id="GO:0002088">
    <property type="term" value="P:lens development in camera-type eye"/>
    <property type="evidence" value="ECO:0000315"/>
    <property type="project" value="ZFIN"/>
</dbReference>
<dbReference type="KEGG" id="dre:567897"/>
<feature type="region of interest" description="Disordered" evidence="7">
    <location>
        <begin position="338"/>
        <end position="373"/>
    </location>
</feature>
<reference evidence="13" key="6">
    <citation type="journal article" date="2015" name="Curr. Biol.">
        <title>Chemokine-Dependent pH Elevation at the Cell Front Sustains Polarity in Directionally Migrating Zebrafish Germ Cells.</title>
        <authorList>
            <person name="Tarbashevich K."/>
            <person name="Reichman-Fried M."/>
            <person name="Grimaldi C."/>
            <person name="Raz E."/>
        </authorList>
    </citation>
    <scope>NUCLEOTIDE SEQUENCE</scope>
    <source>
        <strain evidence="13">Tuebingen</strain>
    </source>
</reference>
<evidence type="ECO:0000256" key="4">
    <source>
        <dbReference type="ARBA" id="ARBA00022833"/>
    </source>
</evidence>
<name>F8W4I7_DANRE</name>
<dbReference type="PANTHER" id="PTHR18952">
    <property type="entry name" value="CARBONIC ANHYDRASE"/>
    <property type="match status" value="1"/>
</dbReference>
<keyword evidence="3" id="KW-0479">Metal-binding</keyword>
<dbReference type="SMART" id="SM01057">
    <property type="entry name" value="Carb_anhydrase"/>
    <property type="match status" value="1"/>
</dbReference>
<feature type="domain" description="Alpha-carbonic anhydrase" evidence="10">
    <location>
        <begin position="24"/>
        <end position="285"/>
    </location>
</feature>
<reference evidence="11 12" key="5">
    <citation type="journal article" date="2013" name="Nature">
        <title>The zebrafish reference genome sequence and its relationship to the human genome.</title>
        <authorList>
            <consortium name="Genome Reference Consortium Zebrafish"/>
            <person name="Howe K."/>
            <person name="Clark M.D."/>
            <person name="Torroja C.F."/>
            <person name="Torrance J."/>
            <person name="Berthelot C."/>
            <person name="Muffato M."/>
            <person name="Collins J.E."/>
            <person name="Humphray S."/>
            <person name="McLaren K."/>
            <person name="Matthews L."/>
            <person name="McLaren S."/>
            <person name="Sealy I."/>
            <person name="Caccamo M."/>
            <person name="Churcher C."/>
            <person name="Scott C."/>
            <person name="Barrett J.C."/>
            <person name="Koch R."/>
            <person name="Rauch G.J."/>
            <person name="White S."/>
            <person name="Chow W."/>
            <person name="Kilian B."/>
            <person name="Quintais L.T."/>
            <person name="Guerra-Assuncao J.A."/>
            <person name="Zhou Y."/>
            <person name="Gu Y."/>
            <person name="Yen J."/>
            <person name="Vogel J.H."/>
            <person name="Eyre T."/>
            <person name="Redmond S."/>
            <person name="Banerjee R."/>
            <person name="Chi J."/>
            <person name="Fu B."/>
            <person name="Langley E."/>
            <person name="Maguire S.F."/>
            <person name="Laird G.K."/>
            <person name="Lloyd D."/>
            <person name="Kenyon E."/>
            <person name="Donaldson S."/>
            <person name="Sehra H."/>
            <person name="Almeida-King J."/>
            <person name="Loveland J."/>
            <person name="Trevanion S."/>
            <person name="Jones M."/>
            <person name="Quail M."/>
            <person name="Willey D."/>
            <person name="Hunt A."/>
            <person name="Burton J."/>
            <person name="Sims S."/>
            <person name="McLay K."/>
            <person name="Plumb B."/>
            <person name="Davis J."/>
            <person name="Clee C."/>
            <person name="Oliver K."/>
            <person name="Clark R."/>
            <person name="Riddle C."/>
            <person name="Elliot D."/>
            <person name="Eliott D."/>
            <person name="Threadgold G."/>
            <person name="Harden G."/>
            <person name="Ware D."/>
            <person name="Begum S."/>
            <person name="Mortimore B."/>
            <person name="Mortimer B."/>
            <person name="Kerry G."/>
            <person name="Heath P."/>
            <person name="Phillimore B."/>
            <person name="Tracey A."/>
            <person name="Corby N."/>
            <person name="Dunn M."/>
            <person name="Johnson C."/>
            <person name="Wood J."/>
            <person name="Clark S."/>
            <person name="Pelan S."/>
            <person name="Griffiths G."/>
            <person name="Smith M."/>
            <person name="Glithero R."/>
            <person name="Howden P."/>
            <person name="Barker N."/>
            <person name="Lloyd C."/>
            <person name="Stevens C."/>
            <person name="Harley J."/>
            <person name="Holt K."/>
            <person name="Panagiotidis G."/>
            <person name="Lovell J."/>
            <person name="Beasley H."/>
            <person name="Henderson C."/>
            <person name="Gordon D."/>
            <person name="Auger K."/>
            <person name="Wright D."/>
            <person name="Collins J."/>
            <person name="Raisen C."/>
            <person name="Dyer L."/>
            <person name="Leung K."/>
            <person name="Robertson L."/>
            <person name="Ambridge K."/>
            <person name="Leongamornlert D."/>
            <person name="McGuire S."/>
            <person name="Gilderthorp R."/>
            <person name="Griffiths C."/>
            <person name="Manthravadi D."/>
            <person name="Nichol S."/>
            <person name="Barker G."/>
            <person name="Whitehead S."/>
            <person name="Kay M."/>
            <person name="Brown J."/>
            <person name="Murnane C."/>
            <person name="Gray E."/>
            <person name="Humphries M."/>
            <person name="Sycamore N."/>
            <person name="Barker D."/>
            <person name="Saunders D."/>
            <person name="Wallis J."/>
            <person name="Babbage A."/>
            <person name="Hammond S."/>
            <person name="Mashreghi-Mohammadi M."/>
            <person name="Barr L."/>
            <person name="Martin S."/>
            <person name="Wray P."/>
            <person name="Ellington A."/>
            <person name="Matthews N."/>
            <person name="Ellwood M."/>
            <person name="Woodmansey R."/>
            <person name="Clark G."/>
            <person name="Cooper J."/>
            <person name="Cooper J."/>
            <person name="Tromans A."/>
            <person name="Grafham D."/>
            <person name="Skuce C."/>
            <person name="Pandian R."/>
            <person name="Andrews R."/>
            <person name="Harrison E."/>
            <person name="Kimberley A."/>
            <person name="Garnett J."/>
            <person name="Fosker N."/>
            <person name="Hall R."/>
            <person name="Garner P."/>
            <person name="Kelly D."/>
            <person name="Bird C."/>
            <person name="Palmer S."/>
            <person name="Gehring I."/>
            <person name="Berger A."/>
            <person name="Dooley C.M."/>
            <person name="Ersan-Urun Z."/>
            <person name="Eser C."/>
            <person name="Geiger H."/>
            <person name="Geisler M."/>
            <person name="Karotki L."/>
            <person name="Kirn A."/>
            <person name="Konantz J."/>
            <person name="Konantz M."/>
            <person name="Oberlander M."/>
            <person name="Rudolph-Geiger S."/>
            <person name="Teucke M."/>
            <person name="Lanz C."/>
            <person name="Raddatz G."/>
            <person name="Osoegawa K."/>
            <person name="Zhu B."/>
            <person name="Rapp A."/>
            <person name="Widaa S."/>
            <person name="Langford C."/>
            <person name="Yang F."/>
            <person name="Schuster S.C."/>
            <person name="Carter N.P."/>
            <person name="Harrow J."/>
            <person name="Ning Z."/>
            <person name="Herrero J."/>
            <person name="Searle S.M."/>
            <person name="Enright A."/>
            <person name="Geisler R."/>
            <person name="Plasterk R.H."/>
            <person name="Lee C."/>
            <person name="Westerfield M."/>
            <person name="de Jong P.J."/>
            <person name="Zon L.I."/>
            <person name="Postlethwait J.H."/>
            <person name="Nusslein-Volhard C."/>
            <person name="Hubbard T.J."/>
            <person name="Roest Crollius H."/>
            <person name="Rogers J."/>
            <person name="Stemple D.L."/>
        </authorList>
    </citation>
    <scope>NUCLEOTIDE SEQUENCE [LARGE SCALE GENOMIC DNA]</scope>
    <source>
        <strain evidence="11">Tuebingen</strain>
    </source>
</reference>
<evidence type="ECO:0000256" key="1">
    <source>
        <dbReference type="ARBA" id="ARBA00010718"/>
    </source>
</evidence>
<dbReference type="Bgee" id="ENSDARG00000061697">
    <property type="expression patterns" value="Expressed in retina and 4 other cell types or tissues"/>
</dbReference>
<comment type="similarity">
    <text evidence="1">Belongs to the alpha-carbonic anhydrase family.</text>
</comment>
<keyword evidence="8" id="KW-0472">Membrane</keyword>
<dbReference type="PANTHER" id="PTHR18952:SF84">
    <property type="entry name" value="CARBONIC ANHYDRASE 14"/>
    <property type="match status" value="1"/>
</dbReference>
<keyword evidence="6" id="KW-0456">Lyase</keyword>
<dbReference type="InterPro" id="IPR023561">
    <property type="entry name" value="Carbonic_anhydrase_a-class"/>
</dbReference>
<reference evidence="13" key="2">
    <citation type="journal article" date="2009" name="Am. J. Physiol. Regul. Integr. Comp. Physiol.">
        <title>Hypoxia-inducible carbonic anhydrase IX expression is insufficient to alleviate intracellular metabolic acidosis in the muscle of zebrafish, Danio rerio.</title>
        <authorList>
            <person name="Esbaugh A.J."/>
            <person name="Perry S.F."/>
            <person name="Gilmour K.M."/>
        </authorList>
    </citation>
    <scope>NUCLEOTIDE SEQUENCE</scope>
    <source>
        <strain evidence="13">Tuebingen</strain>
    </source>
</reference>
<evidence type="ECO:0000259" key="10">
    <source>
        <dbReference type="PROSITE" id="PS51144"/>
    </source>
</evidence>
<dbReference type="Pfam" id="PF00194">
    <property type="entry name" value="Carb_anhydrase"/>
    <property type="match status" value="1"/>
</dbReference>
<dbReference type="eggNOG" id="KOG0382">
    <property type="taxonomic scope" value="Eukaryota"/>
</dbReference>
<feature type="compositionally biased region" description="Basic and acidic residues" evidence="7">
    <location>
        <begin position="345"/>
        <end position="355"/>
    </location>
</feature>
<dbReference type="EC" id="4.2.1.1" evidence="2"/>
<evidence type="ECO:0000313" key="13">
    <source>
        <dbReference type="RefSeq" id="NP_001315073.1"/>
    </source>
</evidence>
<evidence type="ECO:0000313" key="12">
    <source>
        <dbReference type="Proteomes" id="UP000000437"/>
    </source>
</evidence>
<dbReference type="GO" id="GO:0008270">
    <property type="term" value="F:zinc ion binding"/>
    <property type="evidence" value="ECO:0007669"/>
    <property type="project" value="InterPro"/>
</dbReference>
<gene>
    <name evidence="11 13 14" type="primary">ca14</name>
    <name evidence="13" type="synonym">zgc:123188</name>
</gene>
<dbReference type="Gene3D" id="3.10.200.10">
    <property type="entry name" value="Alpha carbonic anhydrase"/>
    <property type="match status" value="1"/>
</dbReference>
<dbReference type="GeneTree" id="ENSGT00940000156893"/>
<reference evidence="13" key="1">
    <citation type="journal article" date="2008" name="Am. J. Physiol. Cell Physiol.">
        <title>Carbonic anhydrase 2-like a and 15a are involved in acid-base regulation and Na+ uptake in zebrafish H+-ATPase-rich cells.</title>
        <authorList>
            <person name="Lin T.Y."/>
            <person name="Liao B.K."/>
            <person name="Horng J.L."/>
            <person name="Yan J.J."/>
            <person name="Hsiao C.D."/>
            <person name="Hwang P.P."/>
        </authorList>
    </citation>
    <scope>NUCLEOTIDE SEQUENCE</scope>
    <source>
        <strain evidence="13">Tuebingen</strain>
    </source>
</reference>
<feature type="transmembrane region" description="Helical" evidence="8">
    <location>
        <begin position="298"/>
        <end position="320"/>
    </location>
</feature>
<dbReference type="FunFam" id="3.10.200.10:FF:000003">
    <property type="entry name" value="Carbonic anhydrase 12"/>
    <property type="match status" value="1"/>
</dbReference>
<dbReference type="PaxDb" id="7955-ENSDARP00000123924"/>
<feature type="compositionally biased region" description="Basic and acidic residues" evidence="7">
    <location>
        <begin position="362"/>
        <end position="373"/>
    </location>
</feature>
<accession>F8W4I7</accession>
<dbReference type="STRING" id="7955.ENSDARP00000123924"/>
<dbReference type="PROSITE" id="PS51144">
    <property type="entry name" value="ALPHA_CA_2"/>
    <property type="match status" value="1"/>
</dbReference>
<dbReference type="AGR" id="ZFIN:ZDB-GENE-051030-57"/>
<dbReference type="RefSeq" id="NP_001315073.1">
    <property type="nucleotide sequence ID" value="NM_001328144.1"/>
</dbReference>
<dbReference type="CTD" id="23632"/>
<reference evidence="13" key="8">
    <citation type="journal article" date="2017" name="Mar. Biotechnol.">
        <title>Carbonic Anhydrase Inhibitors Induce Developmental Toxicity During Zebrafish Embryogenesis, Especially in the Inner Ear.</title>
        <authorList>
            <person name="Matsumoto H."/>
            <person name="Fujiwara S."/>
            <person name="Miyagi H."/>
            <person name="Nakamura N."/>
            <person name="Shiga Y."/>
            <person name="Ohta T."/>
            <person name="Tsuzuki M."/>
        </authorList>
    </citation>
    <scope>NUCLEOTIDE SEQUENCE</scope>
    <source>
        <strain evidence="13">Tuebingen</strain>
    </source>
</reference>
<dbReference type="HOGENOM" id="CLU_039326_1_2_1"/>
<dbReference type="GeneID" id="567897"/>
<dbReference type="Ensembl" id="ENSDART00000149574.2">
    <property type="protein sequence ID" value="ENSDARP00000123924.1"/>
    <property type="gene ID" value="ENSDARG00000061697.7"/>
</dbReference>
<dbReference type="GO" id="GO:0043010">
    <property type="term" value="P:camera-type eye development"/>
    <property type="evidence" value="ECO:0000315"/>
    <property type="project" value="ZFIN"/>
</dbReference>
<evidence type="ECO:0000313" key="11">
    <source>
        <dbReference type="Ensembl" id="ENSDARP00000123924"/>
    </source>
</evidence>
<reference evidence="13" key="12">
    <citation type="journal article" date="2022" name="J. Vis. Exp.">
        <title>Reverse Genetic Approach to Identify Regulators of Pigmentation using Zebrafish.</title>
        <authorList>
            <person name="Sharma B."/>
            <person name="Subramaniam Y.J."/>
            <person name="Ayyappa Raja D."/>
            <person name="Aggarwal A."/>
            <person name="Sivasubbu S."/>
            <person name="Natarajan V.T."/>
        </authorList>
    </citation>
    <scope>NUCLEOTIDE SEQUENCE</scope>
    <source>
        <strain evidence="13">Tuebingen</strain>
    </source>
</reference>
<evidence type="ECO:0000256" key="3">
    <source>
        <dbReference type="ARBA" id="ARBA00022723"/>
    </source>
</evidence>
<dbReference type="AlphaFoldDB" id="F8W4I7"/>
<keyword evidence="8" id="KW-0812">Transmembrane</keyword>
<keyword evidence="12" id="KW-1185">Reference proteome</keyword>
<dbReference type="OrthoDB" id="429145at2759"/>
<dbReference type="Proteomes" id="UP000000437">
    <property type="component" value="Chromosome 16"/>
</dbReference>
<reference evidence="11" key="3">
    <citation type="submission" date="2011-07" db="UniProtKB">
        <authorList>
            <consortium name="Ensembl"/>
        </authorList>
    </citation>
    <scope>IDENTIFICATION</scope>
    <source>
        <strain evidence="11">Tuebingen</strain>
    </source>
</reference>
<dbReference type="GO" id="GO:0005886">
    <property type="term" value="C:plasma membrane"/>
    <property type="evidence" value="ECO:0000318"/>
    <property type="project" value="GO_Central"/>
</dbReference>
<organism evidence="11">
    <name type="scientific">Danio rerio</name>
    <name type="common">Zebrafish</name>
    <name type="synonym">Brachydanio rerio</name>
    <dbReference type="NCBI Taxonomy" id="7955"/>
    <lineage>
        <taxon>Eukaryota</taxon>
        <taxon>Metazoa</taxon>
        <taxon>Chordata</taxon>
        <taxon>Craniata</taxon>
        <taxon>Vertebrata</taxon>
        <taxon>Euteleostomi</taxon>
        <taxon>Actinopterygii</taxon>
        <taxon>Neopterygii</taxon>
        <taxon>Teleostei</taxon>
        <taxon>Ostariophysi</taxon>
        <taxon>Cypriniformes</taxon>
        <taxon>Danionidae</taxon>
        <taxon>Danioninae</taxon>
        <taxon>Danio</taxon>
    </lineage>
</organism>
<dbReference type="SUPFAM" id="SSF51069">
    <property type="entry name" value="Carbonic anhydrase"/>
    <property type="match status" value="1"/>
</dbReference>
<feature type="chain" id="PRO_5035035695" description="carbonic anhydrase" evidence="9 13">
    <location>
        <begin position="20"/>
        <end position="373"/>
    </location>
</feature>
<sequence>MDHIWTTLAFSFVLKCVECSGSATKWTYTGAVGQPEWIEFFPECGGFNQSPVNVDTSQTLHDPTLIPVQPMGYNQPGRRPFILSNNGHTVQMTLPHWMGVGGLPSHYSAVQLHLHWGNGVGIATGSEHTINGQSTSAELHIVHYNTEVYANLSEAMMQKNGLAVLGILIETGEEVNQAYGSIFNYLGRIRYAGQKVAIPSFDLQSLLPENLSQYFRYNGSLTTPPCHESVLWTIFNERVKISHSQLLKLETVLYSSKAEEEEPTILQDNYRATQPLNHRTVLSSFIPVSVQIYTAGEIAAIVIGSLFGCIGLAVIIWFIVKTIRLTSSWDVLQSIQPAPQPRMQDANEHKQDTDLKMTSNQEKTKDTEHQPET</sequence>
<reference evidence="13" key="4">
    <citation type="journal article" date="2013" name="Front. Physiol.">
        <title>Close Association of Carbonic Anhydrase (CA2a and CA15a), Na(+)/H(+) Exchanger (Nhe3b), and Ammonia Transporter Rhcg1 in Zebrafish Ionocytes Responsible for Na(+) Uptake.</title>
        <authorList>
            <person name="Ito Y."/>
            <person name="Kobayashi S."/>
            <person name="Nakamura N."/>
            <person name="Miyagi H."/>
            <person name="Esaki M."/>
            <person name="Hoshijima K."/>
            <person name="Hirose S."/>
        </authorList>
    </citation>
    <scope>NUCLEOTIDE SEQUENCE</scope>
    <source>
        <strain evidence="13">Tuebingen</strain>
    </source>
</reference>
<dbReference type="ZFIN" id="ZDB-GENE-051030-57">
    <property type="gene designation" value="ca14"/>
</dbReference>
<evidence type="ECO:0000256" key="2">
    <source>
        <dbReference type="ARBA" id="ARBA00012925"/>
    </source>
</evidence>
<dbReference type="SMR" id="F8W4I7"/>
<keyword evidence="8" id="KW-1133">Transmembrane helix</keyword>
<reference evidence="13" key="13">
    <citation type="submission" date="2025-04" db="UniProtKB">
        <authorList>
            <consortium name="RefSeq"/>
        </authorList>
    </citation>
    <scope>IDENTIFICATION</scope>
    <source>
        <strain evidence="13">Tuebingen</strain>
    </source>
</reference>
<feature type="signal peptide" evidence="9">
    <location>
        <begin position="1"/>
        <end position="19"/>
    </location>
</feature>
<evidence type="ECO:0000256" key="5">
    <source>
        <dbReference type="ARBA" id="ARBA00023180"/>
    </source>
</evidence>
<dbReference type="GO" id="GO:0004089">
    <property type="term" value="F:carbonate dehydratase activity"/>
    <property type="evidence" value="ECO:0000318"/>
    <property type="project" value="GO_Central"/>
</dbReference>
<reference evidence="13" key="7">
    <citation type="journal article" date="2015" name="Nat. Commun.">
        <title>RFX transcription factors are essential for hearing in mice.</title>
        <authorList>
            <person name="Elkon R."/>
            <person name="Milon B."/>
            <person name="Morrison L."/>
            <person name="Shah M."/>
            <person name="Vijayakumar S."/>
            <person name="Racherla M."/>
            <person name="Leitch C.C."/>
            <person name="Silipino L."/>
            <person name="Hadi S."/>
            <person name="Weiss-Gayet M."/>
            <person name="Barras E."/>
            <person name="Schmid C.D."/>
            <person name="Ait-Lounis A."/>
            <person name="Barnes A."/>
            <person name="Song Y."/>
            <person name="Eisenman D.J."/>
            <person name="Eliyahu E."/>
            <person name="Frolenkov G.I."/>
            <person name="Strome S.E."/>
            <person name="Durand B."/>
            <person name="Zaghloul N.A."/>
            <person name="Jones S.M."/>
            <person name="Reith W."/>
            <person name="Hertzano R."/>
        </authorList>
    </citation>
    <scope>NUCLEOTIDE SEQUENCE</scope>
    <source>
        <strain evidence="13">Tuebingen</strain>
    </source>
</reference>
<evidence type="ECO:0000256" key="8">
    <source>
        <dbReference type="SAM" id="Phobius"/>
    </source>
</evidence>
<reference evidence="13" key="10">
    <citation type="journal article" date="2019" name="Comput. Struct. Biotechnol. J.">
        <title>Novel eye genes systematically discovered through an integrated analysis of mouse transcriptomes and phenome.</title>
        <authorList>
            <person name="Chiang C.Y."/>
            <person name="Ching Y.H."/>
            <person name="Chang T.Y."/>
            <person name="Hu L.S."/>
            <person name="Yong Y.S."/>
            <person name="Keak P.Y."/>
            <person name="Mustika I."/>
            <person name="Lin M.D."/>
            <person name="Liao B.Y."/>
        </authorList>
    </citation>
    <scope>NUCLEOTIDE SEQUENCE</scope>
    <source>
        <strain evidence="13">Tuebingen</strain>
    </source>
</reference>